<dbReference type="InterPro" id="IPR011855">
    <property type="entry name" value="Phgtail_TP901_1"/>
</dbReference>
<dbReference type="PATRIC" id="fig|1231190.3.peg.4102"/>
<gene>
    <name evidence="1" type="ORF">NA8A_19850</name>
</gene>
<dbReference type="NCBIfam" id="TIGR02126">
    <property type="entry name" value="phgtail_TP901_1"/>
    <property type="match status" value="1"/>
</dbReference>
<dbReference type="RefSeq" id="WP_009452183.1">
    <property type="nucleotide sequence ID" value="NZ_AMSI01000016.1"/>
</dbReference>
<comment type="caution">
    <text evidence="1">The sequence shown here is derived from an EMBL/GenBank/DDBJ whole genome shotgun (WGS) entry which is preliminary data.</text>
</comment>
<dbReference type="STRING" id="721133.SAMN05216176_103408"/>
<dbReference type="Proteomes" id="UP000007374">
    <property type="component" value="Unassembled WGS sequence"/>
</dbReference>
<protein>
    <submittedName>
        <fullName evidence="1">TP901-1 family phage major tail protein</fullName>
    </submittedName>
</protein>
<accession>K2PHP4</accession>
<proteinExistence type="predicted"/>
<dbReference type="Pfam" id="PF06199">
    <property type="entry name" value="Phage_tail_2"/>
    <property type="match status" value="1"/>
</dbReference>
<dbReference type="Gene3D" id="4.10.410.40">
    <property type="match status" value="1"/>
</dbReference>
<dbReference type="AlphaFoldDB" id="K2PHP4"/>
<name>K2PHP4_9HYPH</name>
<organism evidence="1 2">
    <name type="scientific">Nitratireductor indicus C115</name>
    <dbReference type="NCBI Taxonomy" id="1231190"/>
    <lineage>
        <taxon>Bacteria</taxon>
        <taxon>Pseudomonadati</taxon>
        <taxon>Pseudomonadota</taxon>
        <taxon>Alphaproteobacteria</taxon>
        <taxon>Hyphomicrobiales</taxon>
        <taxon>Phyllobacteriaceae</taxon>
        <taxon>Nitratireductor</taxon>
    </lineage>
</organism>
<dbReference type="eggNOG" id="COG5437">
    <property type="taxonomic scope" value="Bacteria"/>
</dbReference>
<reference evidence="1 2" key="1">
    <citation type="journal article" date="2012" name="J. Bacteriol.">
        <title>Genome Sequence of Nitratireductor indicus Type Strain C115.</title>
        <authorList>
            <person name="Lai Q."/>
            <person name="Li G."/>
            <person name="Yu Z."/>
            <person name="Shao Z."/>
        </authorList>
    </citation>
    <scope>NUCLEOTIDE SEQUENCE [LARGE SCALE GENOMIC DNA]</scope>
    <source>
        <strain evidence="1 2">C115</strain>
    </source>
</reference>
<dbReference type="InterPro" id="IPR022344">
    <property type="entry name" value="GTA_major-tail"/>
</dbReference>
<evidence type="ECO:0000313" key="1">
    <source>
        <dbReference type="EMBL" id="EKF40637.1"/>
    </source>
</evidence>
<keyword evidence="2" id="KW-1185">Reference proteome</keyword>
<dbReference type="OrthoDB" id="7266971at2"/>
<sequence length="138" mass="14353">MVAKKGKDLLLKLDMSGAGDFTTVAGLRAKRLAFNSETVDVTDADSAGRWRELLAGSGVQRAGLSGSGIFKDSASDAAIRARFFAGDIVFWQVVLPGFGTVEGPFQITALEYGGSHDGEVTFEMALESAGAISFTGAA</sequence>
<dbReference type="PRINTS" id="PR01996">
    <property type="entry name" value="MTP1FAMILY"/>
</dbReference>
<evidence type="ECO:0000313" key="2">
    <source>
        <dbReference type="Proteomes" id="UP000007374"/>
    </source>
</evidence>
<dbReference type="EMBL" id="AMSI01000016">
    <property type="protein sequence ID" value="EKF40637.1"/>
    <property type="molecule type" value="Genomic_DNA"/>
</dbReference>